<feature type="non-terminal residue" evidence="1">
    <location>
        <position position="69"/>
    </location>
</feature>
<dbReference type="AlphaFoldDB" id="H1SJ78"/>
<evidence type="ECO:0000313" key="2">
    <source>
        <dbReference type="Proteomes" id="UP000005808"/>
    </source>
</evidence>
<evidence type="ECO:0000313" key="1">
    <source>
        <dbReference type="EMBL" id="EHP37425.1"/>
    </source>
</evidence>
<proteinExistence type="predicted"/>
<feature type="non-terminal residue" evidence="1">
    <location>
        <position position="1"/>
    </location>
</feature>
<sequence length="69" mass="7198">AGAAGAAARSVAQDREARQARELLKQSAVMDSLANGKDIDRWTATNEATAGVTTTVAAARPEQYGRVPK</sequence>
<protein>
    <submittedName>
        <fullName evidence="1">Uncharacterized protein</fullName>
    </submittedName>
</protein>
<accession>H1SJ78</accession>
<name>H1SJ78_9BURK</name>
<organism evidence="1 2">
    <name type="scientific">Cupriavidus basilensis OR16</name>
    <dbReference type="NCBI Taxonomy" id="1127483"/>
    <lineage>
        <taxon>Bacteria</taxon>
        <taxon>Pseudomonadati</taxon>
        <taxon>Pseudomonadota</taxon>
        <taxon>Betaproteobacteria</taxon>
        <taxon>Burkholderiales</taxon>
        <taxon>Burkholderiaceae</taxon>
        <taxon>Cupriavidus</taxon>
    </lineage>
</organism>
<gene>
    <name evidence="1" type="ORF">OR16_42869</name>
</gene>
<reference evidence="1 2" key="1">
    <citation type="journal article" date="2012" name="J. Bacteriol.">
        <title>De Novo Genome Project of Cupriavidus basilensis OR16.</title>
        <authorList>
            <person name="Cserhati M."/>
            <person name="Kriszt B."/>
            <person name="Szoboszlay S."/>
            <person name="Toth A."/>
            <person name="Szabo I."/>
            <person name="Tancsics A."/>
            <person name="Nagy I."/>
            <person name="Horvath B."/>
            <person name="Nagy I."/>
            <person name="Kukolya J."/>
        </authorList>
    </citation>
    <scope>NUCLEOTIDE SEQUENCE [LARGE SCALE GENOMIC DNA]</scope>
    <source>
        <strain evidence="1 2">OR16</strain>
    </source>
</reference>
<dbReference type="Proteomes" id="UP000005808">
    <property type="component" value="Unassembled WGS sequence"/>
</dbReference>
<comment type="caution">
    <text evidence="1">The sequence shown here is derived from an EMBL/GenBank/DDBJ whole genome shotgun (WGS) entry which is preliminary data.</text>
</comment>
<dbReference type="EMBL" id="AHJE01000398">
    <property type="protein sequence ID" value="EHP37425.1"/>
    <property type="molecule type" value="Genomic_DNA"/>
</dbReference>